<keyword evidence="2 6" id="KW-0560">Oxidoreductase</keyword>
<dbReference type="PANTHER" id="PTHR42804">
    <property type="entry name" value="ALDEHYDE DEHYDROGENASE"/>
    <property type="match status" value="1"/>
</dbReference>
<dbReference type="CDD" id="cd07138">
    <property type="entry name" value="ALDH_CddD_SSP0762"/>
    <property type="match status" value="1"/>
</dbReference>
<dbReference type="RefSeq" id="WP_115327689.1">
    <property type="nucleotide sequence ID" value="NZ_JACKST010000001.1"/>
</dbReference>
<reference evidence="8 9" key="1">
    <citation type="submission" date="2018-06" db="EMBL/GenBank/DDBJ databases">
        <authorList>
            <consortium name="Pathogen Informatics"/>
            <person name="Doyle S."/>
        </authorList>
    </citation>
    <scope>NUCLEOTIDE SEQUENCE [LARGE SCALE GENOMIC DNA]</scope>
    <source>
        <strain evidence="8 9">NCTC10742</strain>
    </source>
</reference>
<dbReference type="PANTHER" id="PTHR42804:SF1">
    <property type="entry name" value="ALDEHYDE DEHYDROGENASE-RELATED"/>
    <property type="match status" value="1"/>
</dbReference>
<dbReference type="SUPFAM" id="SSF53720">
    <property type="entry name" value="ALDH-like"/>
    <property type="match status" value="1"/>
</dbReference>
<dbReference type="PROSITE" id="PS00070">
    <property type="entry name" value="ALDEHYDE_DEHYDR_CYS"/>
    <property type="match status" value="1"/>
</dbReference>
<dbReference type="Pfam" id="PF00171">
    <property type="entry name" value="Aldedh"/>
    <property type="match status" value="1"/>
</dbReference>
<dbReference type="FunFam" id="3.40.309.10:FF:000012">
    <property type="entry name" value="Betaine aldehyde dehydrogenase"/>
    <property type="match status" value="1"/>
</dbReference>
<evidence type="ECO:0000256" key="4">
    <source>
        <dbReference type="ARBA" id="ARBA00049194"/>
    </source>
</evidence>
<dbReference type="EC" id="1.2.1.3" evidence="3"/>
<dbReference type="EMBL" id="UGQM01000001">
    <property type="protein sequence ID" value="STZ44178.1"/>
    <property type="molecule type" value="Genomic_DNA"/>
</dbReference>
<dbReference type="Gene3D" id="3.40.605.10">
    <property type="entry name" value="Aldehyde Dehydrogenase, Chain A, domain 1"/>
    <property type="match status" value="1"/>
</dbReference>
<dbReference type="AlphaFoldDB" id="A0A378SQ07"/>
<dbReference type="InterPro" id="IPR015590">
    <property type="entry name" value="Aldehyde_DH_dom"/>
</dbReference>
<dbReference type="InterPro" id="IPR016161">
    <property type="entry name" value="Ald_DH/histidinol_DH"/>
</dbReference>
<dbReference type="Gene3D" id="3.40.309.10">
    <property type="entry name" value="Aldehyde Dehydrogenase, Chain A, domain 2"/>
    <property type="match status" value="1"/>
</dbReference>
<protein>
    <recommendedName>
        <fullName evidence="3">aldehyde dehydrogenase (NAD(+))</fullName>
        <ecNumber evidence="3">1.2.1.3</ecNumber>
    </recommendedName>
</protein>
<feature type="domain" description="Aldehyde dehydrogenase" evidence="7">
    <location>
        <begin position="15"/>
        <end position="471"/>
    </location>
</feature>
<feature type="active site" evidence="5">
    <location>
        <position position="246"/>
    </location>
</feature>
<evidence type="ECO:0000313" key="9">
    <source>
        <dbReference type="Proteomes" id="UP000254291"/>
    </source>
</evidence>
<dbReference type="PROSITE" id="PS00687">
    <property type="entry name" value="ALDEHYDE_DEHYDR_GLU"/>
    <property type="match status" value="1"/>
</dbReference>
<dbReference type="InterPro" id="IPR029510">
    <property type="entry name" value="Ald_DH_CS_GLU"/>
</dbReference>
<comment type="similarity">
    <text evidence="1 6">Belongs to the aldehyde dehydrogenase family.</text>
</comment>
<evidence type="ECO:0000256" key="5">
    <source>
        <dbReference type="PROSITE-ProRule" id="PRU10007"/>
    </source>
</evidence>
<dbReference type="InterPro" id="IPR016163">
    <property type="entry name" value="Ald_DH_C"/>
</dbReference>
<name>A0A378SQ07_9MYCO</name>
<comment type="catalytic activity">
    <reaction evidence="4">
        <text>an aldehyde + NAD(+) + H2O = a carboxylate + NADH + 2 H(+)</text>
        <dbReference type="Rhea" id="RHEA:16185"/>
        <dbReference type="ChEBI" id="CHEBI:15377"/>
        <dbReference type="ChEBI" id="CHEBI:15378"/>
        <dbReference type="ChEBI" id="CHEBI:17478"/>
        <dbReference type="ChEBI" id="CHEBI:29067"/>
        <dbReference type="ChEBI" id="CHEBI:57540"/>
        <dbReference type="ChEBI" id="CHEBI:57945"/>
        <dbReference type="EC" id="1.2.1.3"/>
    </reaction>
</comment>
<evidence type="ECO:0000256" key="2">
    <source>
        <dbReference type="ARBA" id="ARBA00023002"/>
    </source>
</evidence>
<evidence type="ECO:0000259" key="7">
    <source>
        <dbReference type="Pfam" id="PF00171"/>
    </source>
</evidence>
<evidence type="ECO:0000256" key="6">
    <source>
        <dbReference type="RuleBase" id="RU003345"/>
    </source>
</evidence>
<dbReference type="InterPro" id="IPR016162">
    <property type="entry name" value="Ald_DH_N"/>
</dbReference>
<organism evidence="8 9">
    <name type="scientific">Mycolicibacterium gilvum</name>
    <dbReference type="NCBI Taxonomy" id="1804"/>
    <lineage>
        <taxon>Bacteria</taxon>
        <taxon>Bacillati</taxon>
        <taxon>Actinomycetota</taxon>
        <taxon>Actinomycetes</taxon>
        <taxon>Mycobacteriales</taxon>
        <taxon>Mycobacteriaceae</taxon>
        <taxon>Mycolicibacterium</taxon>
    </lineage>
</organism>
<dbReference type="FunFam" id="3.40.605.10:FF:000007">
    <property type="entry name" value="NAD/NADP-dependent betaine aldehyde dehydrogenase"/>
    <property type="match status" value="1"/>
</dbReference>
<dbReference type="GO" id="GO:0004029">
    <property type="term" value="F:aldehyde dehydrogenase (NAD+) activity"/>
    <property type="evidence" value="ECO:0007669"/>
    <property type="project" value="UniProtKB-EC"/>
</dbReference>
<evidence type="ECO:0000313" key="8">
    <source>
        <dbReference type="EMBL" id="STZ44178.1"/>
    </source>
</evidence>
<evidence type="ECO:0000256" key="3">
    <source>
        <dbReference type="ARBA" id="ARBA00024226"/>
    </source>
</evidence>
<dbReference type="InterPro" id="IPR016160">
    <property type="entry name" value="Ald_DH_CS_CYS"/>
</dbReference>
<proteinExistence type="inferred from homology"/>
<gene>
    <name evidence="8" type="ORF">NCTC10742_03410</name>
</gene>
<sequence length="478" mass="51372">MTICKRDAVYIAGSWRSSRGGRIDVHSAINGTVLGRIPDATSDEVDDAVAAARRAFPAWSQAAMDTRLGYLTRLAAVIDERSDELTELLCREIGTPLRVSKAVQVGLPRRVLESYRDLMTRFELEEQLGESLIIREPIGVVAAITAWNYPLQQVLGKVAAALATGCTVVVKPSEVAPLSAFIVADILDEIGLPAGVFNLVSGRGATVGEQLVDHRDVDMVTFTGSTTAGRRIGEVAARTVKRVALELGGKSANVILDDADLAQAVKVGVANCFTNTGQTCTALTRMLVPRSQLGQVEDLVRARLASYTIGDPLDPATTMGPLASATQRDRVRDYIRLGLAEGADLIYGGLDEPQDVPTGFFVTPTAFSNVRQDMRIAREEIFGPVLSILPYDTEDDALAIANDTEYGLAGAVWSADPDRALRVARLLRTGAVDINGSFFNLLAPFGGYKQSGNGRELGVYGLSEFYELKSVQNAPNQR</sequence>
<evidence type="ECO:0000256" key="1">
    <source>
        <dbReference type="ARBA" id="ARBA00009986"/>
    </source>
</evidence>
<accession>A0A378SQ07</accession>
<dbReference type="Proteomes" id="UP000254291">
    <property type="component" value="Unassembled WGS sequence"/>
</dbReference>